<dbReference type="OrthoDB" id="15078at10239"/>
<dbReference type="Proteomes" id="UP000223738">
    <property type="component" value="Segment"/>
</dbReference>
<evidence type="ECO:0000313" key="1">
    <source>
        <dbReference type="EMBL" id="ANA49219.1"/>
    </source>
</evidence>
<accession>A0A1S5R1F3</accession>
<protein>
    <submittedName>
        <fullName evidence="1">Uncharacterized protein</fullName>
    </submittedName>
</protein>
<keyword evidence="2" id="KW-1185">Reference proteome</keyword>
<organism evidence="1 2">
    <name type="scientific">Pseudomonas phage phiPMW</name>
    <dbReference type="NCBI Taxonomy" id="1815582"/>
    <lineage>
        <taxon>Viruses</taxon>
        <taxon>Duplodnaviria</taxon>
        <taxon>Heunggongvirae</taxon>
        <taxon>Uroviricota</taxon>
        <taxon>Caudoviricetes</taxon>
        <taxon>Plaisancevirus</taxon>
        <taxon>Plaisancevirus PMW</taxon>
    </lineage>
</organism>
<sequence>MTSKKTIKTVVVPYEQYSEWDFVPSGSFYIKNAMGDFVFYKTSDRKLAQESVDKEYGKGHYTVIAAKLEKGKSRLESGGYSCTGTSTRRGQQR</sequence>
<name>A0A1S5R1F3_9CAUD</name>
<gene>
    <name evidence="1" type="ORF">PMW_94</name>
</gene>
<dbReference type="EMBL" id="KU862660">
    <property type="protein sequence ID" value="ANA49219.1"/>
    <property type="molecule type" value="Genomic_DNA"/>
</dbReference>
<reference evidence="1 2" key="1">
    <citation type="submission" date="2016-03" db="EMBL/GenBank/DDBJ databases">
        <title>Characterization of pf16 and phiPMW: Two novel phages infecting Pseudomonas putida PpG1.</title>
        <authorList>
            <person name="Magill D.J."/>
            <person name="Krylov V.N."/>
            <person name="Allen C.C.R."/>
            <person name="McGrath J.W."/>
            <person name="Quinn J.P."/>
            <person name="Kulakov L.A."/>
        </authorList>
    </citation>
    <scope>NUCLEOTIDE SEQUENCE [LARGE SCALE GENOMIC DNA]</scope>
</reference>
<proteinExistence type="predicted"/>
<evidence type="ECO:0000313" key="2">
    <source>
        <dbReference type="Proteomes" id="UP000223738"/>
    </source>
</evidence>